<dbReference type="Proteomes" id="UP000325182">
    <property type="component" value="Unassembled WGS sequence"/>
</dbReference>
<protein>
    <submittedName>
        <fullName evidence="1">DUF3231 family protein</fullName>
    </submittedName>
</protein>
<sequence length="332" mass="38138">MDKQDLRLTSAEIGTLWGEYINGTAVDIVNKYMLSIIEDDRIKSLFEEALQLFNNQKKQIKFFFEKDGFPIPIGFSESDLNQGSKRLFSDIFCLHYLHIMTLHGLMGHTTALSSAVRRDLRLFYDQCNNDAKKMYHQTTELLLELGHFQRDPYFYPEDRPTFVTGTDFLDGFGDKRPLAATEIIAISLNLKKKILGKAISIGFSQVTQSAEVRKFMKSSQKTSDDQIQSLGQILHQDNLPIPMSWESEITESQESPFSDKLMLYHIGFLLQTAQAYHGTGLASAMRTDLVMTYEKIILKNLTVTKKWFNLMTKNKWLEQPPLAPDRNEIARD</sequence>
<reference evidence="1 2" key="1">
    <citation type="submission" date="2019-08" db="EMBL/GenBank/DDBJ databases">
        <title>Bacillus genomes from the desert of Cuatro Cienegas, Coahuila.</title>
        <authorList>
            <person name="Olmedo-Alvarez G."/>
        </authorList>
    </citation>
    <scope>NUCLEOTIDE SEQUENCE [LARGE SCALE GENOMIC DNA]</scope>
    <source>
        <strain evidence="1 2">CH128b_4D</strain>
    </source>
</reference>
<dbReference type="Gene3D" id="1.20.1260.10">
    <property type="match status" value="2"/>
</dbReference>
<dbReference type="InterPro" id="IPR021617">
    <property type="entry name" value="DUF3231"/>
</dbReference>
<proteinExistence type="predicted"/>
<accession>A0A5D4MJK5</accession>
<dbReference type="InterPro" id="IPR012347">
    <property type="entry name" value="Ferritin-like"/>
</dbReference>
<name>A0A5D4MJK5_9BACI</name>
<comment type="caution">
    <text evidence="1">The sequence shown here is derived from an EMBL/GenBank/DDBJ whole genome shotgun (WGS) entry which is preliminary data.</text>
</comment>
<dbReference type="Pfam" id="PF11553">
    <property type="entry name" value="DUF3231"/>
    <property type="match status" value="2"/>
</dbReference>
<dbReference type="EMBL" id="VTEG01000001">
    <property type="protein sequence ID" value="TYS01166.1"/>
    <property type="molecule type" value="Genomic_DNA"/>
</dbReference>
<dbReference type="AlphaFoldDB" id="A0A5D4MJK5"/>
<dbReference type="RefSeq" id="WP_148952540.1">
    <property type="nucleotide sequence ID" value="NZ_VTEG01000001.1"/>
</dbReference>
<evidence type="ECO:0000313" key="1">
    <source>
        <dbReference type="EMBL" id="TYS01166.1"/>
    </source>
</evidence>
<organism evidence="1 2">
    <name type="scientific">Rossellomorea vietnamensis</name>
    <dbReference type="NCBI Taxonomy" id="218284"/>
    <lineage>
        <taxon>Bacteria</taxon>
        <taxon>Bacillati</taxon>
        <taxon>Bacillota</taxon>
        <taxon>Bacilli</taxon>
        <taxon>Bacillales</taxon>
        <taxon>Bacillaceae</taxon>
        <taxon>Rossellomorea</taxon>
    </lineage>
</organism>
<gene>
    <name evidence="1" type="ORF">FZC84_00400</name>
</gene>
<evidence type="ECO:0000313" key="2">
    <source>
        <dbReference type="Proteomes" id="UP000325182"/>
    </source>
</evidence>